<evidence type="ECO:0000313" key="3">
    <source>
        <dbReference type="Proteomes" id="UP001266305"/>
    </source>
</evidence>
<feature type="compositionally biased region" description="Low complexity" evidence="1">
    <location>
        <begin position="78"/>
        <end position="93"/>
    </location>
</feature>
<gene>
    <name evidence="2" type="ORF">P7K49_023259</name>
</gene>
<feature type="region of interest" description="Disordered" evidence="1">
    <location>
        <begin position="44"/>
        <end position="125"/>
    </location>
</feature>
<evidence type="ECO:0000313" key="2">
    <source>
        <dbReference type="EMBL" id="KAK2097808.1"/>
    </source>
</evidence>
<proteinExistence type="predicted"/>
<reference evidence="2 3" key="1">
    <citation type="submission" date="2023-05" db="EMBL/GenBank/DDBJ databases">
        <title>B98-5 Cell Line De Novo Hybrid Assembly: An Optical Mapping Approach.</title>
        <authorList>
            <person name="Kananen K."/>
            <person name="Auerbach J.A."/>
            <person name="Kautto E."/>
            <person name="Blachly J.S."/>
        </authorList>
    </citation>
    <scope>NUCLEOTIDE SEQUENCE [LARGE SCALE GENOMIC DNA]</scope>
    <source>
        <strain evidence="2">B95-8</strain>
        <tissue evidence="2">Cell line</tissue>
    </source>
</reference>
<dbReference type="Proteomes" id="UP001266305">
    <property type="component" value="Unassembled WGS sequence"/>
</dbReference>
<organism evidence="2 3">
    <name type="scientific">Saguinus oedipus</name>
    <name type="common">Cotton-top tamarin</name>
    <name type="synonym">Oedipomidas oedipus</name>
    <dbReference type="NCBI Taxonomy" id="9490"/>
    <lineage>
        <taxon>Eukaryota</taxon>
        <taxon>Metazoa</taxon>
        <taxon>Chordata</taxon>
        <taxon>Craniata</taxon>
        <taxon>Vertebrata</taxon>
        <taxon>Euteleostomi</taxon>
        <taxon>Mammalia</taxon>
        <taxon>Eutheria</taxon>
        <taxon>Euarchontoglires</taxon>
        <taxon>Primates</taxon>
        <taxon>Haplorrhini</taxon>
        <taxon>Platyrrhini</taxon>
        <taxon>Cebidae</taxon>
        <taxon>Callitrichinae</taxon>
        <taxon>Saguinus</taxon>
    </lineage>
</organism>
<comment type="caution">
    <text evidence="2">The sequence shown here is derived from an EMBL/GenBank/DDBJ whole genome shotgun (WGS) entry which is preliminary data.</text>
</comment>
<sequence length="125" mass="12832">MAALLAGRRPRGGVWSGFGVRPLPNAPLTPPVLCSSWSGSGFPALGAPPASAASRPPPGPLPASPLGRLDFGPPPPQGAAQDPLLTPSLSLTPEAWAPARFREGSPQAREMDPPDHFGSSCLLRN</sequence>
<feature type="compositionally biased region" description="Low complexity" evidence="1">
    <location>
        <begin position="44"/>
        <end position="54"/>
    </location>
</feature>
<evidence type="ECO:0000256" key="1">
    <source>
        <dbReference type="SAM" id="MobiDB-lite"/>
    </source>
</evidence>
<dbReference type="EMBL" id="JASSZA010000011">
    <property type="protein sequence ID" value="KAK2097808.1"/>
    <property type="molecule type" value="Genomic_DNA"/>
</dbReference>
<name>A0ABQ9UMP7_SAGOE</name>
<accession>A0ABQ9UMP7</accession>
<keyword evidence="3" id="KW-1185">Reference proteome</keyword>
<protein>
    <submittedName>
        <fullName evidence="2">Uncharacterized protein</fullName>
    </submittedName>
</protein>